<dbReference type="Proteomes" id="UP000034350">
    <property type="component" value="Unassembled WGS sequence"/>
</dbReference>
<dbReference type="EMBL" id="JPQZ01000052">
    <property type="protein sequence ID" value="KKO74671.1"/>
    <property type="molecule type" value="Genomic_DNA"/>
</dbReference>
<keyword evidence="1" id="KW-0732">Signal</keyword>
<dbReference type="AlphaFoldDB" id="A0A0F9WAP6"/>
<dbReference type="VEuPathDB" id="MicrosporidiaDB:G9O61_00g022270"/>
<gene>
    <name evidence="2" type="ORF">AAJ76_5200027202</name>
</gene>
<reference evidence="2 3" key="1">
    <citation type="journal article" date="2015" name="Environ. Microbiol.">
        <title>Genome analyses suggest the presence of polyploidy and recent human-driven expansions in eight global populations of the honeybee pathogen Nosema ceranae.</title>
        <authorList>
            <person name="Pelin A."/>
            <person name="Selman M."/>
            <person name="Aris-Brosou S."/>
            <person name="Farinelli L."/>
            <person name="Corradi N."/>
        </authorList>
    </citation>
    <scope>NUCLEOTIDE SEQUENCE [LARGE SCALE GENOMIC DNA]</scope>
    <source>
        <strain evidence="2 3">PA08 1199</strain>
    </source>
</reference>
<sequence>MLSIFLQLFCCAHQKASSGKSQNICQQLCSFVDMQLDCKEYFLLKKSSKSLYVCVVIRDEGVAYSYWNFEIQESAMTIFSIVYSEDILATKIRTTLHVFSKSFNVDNVFIFTTKDGLNHLCKEDVQEKLITGLKELTYEKSGPKYHFKGYVTDEISLIARTINKNNEWEKQSENFNVDSNLYIRLDSDKDFYFVFDLDLDYFNFNSLLKNYIVSMFDDKNGMFHKFLTNFDFVYSFNIKKLVDRIISDKKELSDLKKLSREVRKKKLLLKGGDLSITFPDVAKYKCLEWIDKISEQYDCYKKFIKEIEELEELEGERFNMFLVFMFSISRQEIFKLLLAHVLSSESNLEKFYIVEILFQLNVIDRKTSDNLLQRGNVQNLQSWKEKIDDKFLAPLLRLTNTLPFHNTLIRYLFIILFIKMNMLEKDCKEIKDCLRTYHSDCENLLMDLIDRKEKPFFLLIETSEISLEKVSSVLYWIILDTSSDYEKSFTNYVYKELSKQCKKIMNFYENPTRRIKKKEKEQIAALYKKMKSIVAISSYETL</sequence>
<protein>
    <submittedName>
        <fullName evidence="2">Uncharacterized protein</fullName>
    </submittedName>
</protein>
<feature type="signal peptide" evidence="1">
    <location>
        <begin position="1"/>
        <end position="18"/>
    </location>
</feature>
<feature type="chain" id="PRO_5002529584" evidence="1">
    <location>
        <begin position="19"/>
        <end position="542"/>
    </location>
</feature>
<dbReference type="RefSeq" id="XP_024330413.1">
    <property type="nucleotide sequence ID" value="XM_024475935.1"/>
</dbReference>
<evidence type="ECO:0000256" key="1">
    <source>
        <dbReference type="SAM" id="SignalP"/>
    </source>
</evidence>
<evidence type="ECO:0000313" key="3">
    <source>
        <dbReference type="Proteomes" id="UP000034350"/>
    </source>
</evidence>
<proteinExistence type="predicted"/>
<dbReference type="VEuPathDB" id="MicrosporidiaDB:AAJ76_5200027202"/>
<dbReference type="VEuPathDB" id="MicrosporidiaDB:NCER_101426"/>
<dbReference type="GeneID" id="36320883"/>
<comment type="caution">
    <text evidence="2">The sequence shown here is derived from an EMBL/GenBank/DDBJ whole genome shotgun (WGS) entry which is preliminary data.</text>
</comment>
<organism evidence="2 3">
    <name type="scientific">Vairimorpha ceranae</name>
    <dbReference type="NCBI Taxonomy" id="40302"/>
    <lineage>
        <taxon>Eukaryota</taxon>
        <taxon>Fungi</taxon>
        <taxon>Fungi incertae sedis</taxon>
        <taxon>Microsporidia</taxon>
        <taxon>Nosematidae</taxon>
        <taxon>Vairimorpha</taxon>
    </lineage>
</organism>
<evidence type="ECO:0000313" key="2">
    <source>
        <dbReference type="EMBL" id="KKO74671.1"/>
    </source>
</evidence>
<accession>A0A0F9WAP6</accession>
<name>A0A0F9WAP6_9MICR</name>
<keyword evidence="3" id="KW-1185">Reference proteome</keyword>